<feature type="transmembrane region" description="Helical" evidence="8">
    <location>
        <begin position="428"/>
        <end position="447"/>
    </location>
</feature>
<feature type="transmembrane region" description="Helical" evidence="8">
    <location>
        <begin position="143"/>
        <end position="160"/>
    </location>
</feature>
<feature type="transmembrane region" description="Helical" evidence="8">
    <location>
        <begin position="116"/>
        <end position="136"/>
    </location>
</feature>
<evidence type="ECO:0000256" key="5">
    <source>
        <dbReference type="ARBA" id="ARBA00022692"/>
    </source>
</evidence>
<feature type="transmembrane region" description="Helical" evidence="8">
    <location>
        <begin position="274"/>
        <end position="292"/>
    </location>
</feature>
<evidence type="ECO:0000256" key="3">
    <source>
        <dbReference type="ARBA" id="ARBA00022676"/>
    </source>
</evidence>
<dbReference type="Proteomes" id="UP000228533">
    <property type="component" value="Unassembled WGS sequence"/>
</dbReference>
<keyword evidence="5 8" id="KW-0812">Transmembrane</keyword>
<keyword evidence="6 8" id="KW-1133">Transmembrane helix</keyword>
<evidence type="ECO:0000259" key="9">
    <source>
        <dbReference type="Pfam" id="PF13231"/>
    </source>
</evidence>
<proteinExistence type="predicted"/>
<evidence type="ECO:0000256" key="1">
    <source>
        <dbReference type="ARBA" id="ARBA00004651"/>
    </source>
</evidence>
<reference evidence="11" key="1">
    <citation type="submission" date="2017-09" db="EMBL/GenBank/DDBJ databases">
        <title>Depth-based differentiation of microbial function through sediment-hosted aquifers and enrichment of novel symbionts in the deep terrestrial subsurface.</title>
        <authorList>
            <person name="Probst A.J."/>
            <person name="Ladd B."/>
            <person name="Jarett J.K."/>
            <person name="Geller-Mcgrath D.E."/>
            <person name="Sieber C.M.K."/>
            <person name="Emerson J.B."/>
            <person name="Anantharaman K."/>
            <person name="Thomas B.C."/>
            <person name="Malmstrom R."/>
            <person name="Stieglmeier M."/>
            <person name="Klingl A."/>
            <person name="Woyke T."/>
            <person name="Ryan C.M."/>
            <person name="Banfield J.F."/>
        </authorList>
    </citation>
    <scope>NUCLEOTIDE SEQUENCE [LARGE SCALE GENOMIC DNA]</scope>
</reference>
<feature type="transmembrane region" description="Helical" evidence="8">
    <location>
        <begin position="397"/>
        <end position="416"/>
    </location>
</feature>
<evidence type="ECO:0000313" key="11">
    <source>
        <dbReference type="Proteomes" id="UP000228533"/>
    </source>
</evidence>
<feature type="transmembrane region" description="Helical" evidence="8">
    <location>
        <begin position="91"/>
        <end position="110"/>
    </location>
</feature>
<organism evidence="10 11">
    <name type="scientific">Candidatus Falkowbacteria bacterium CG10_big_fil_rev_8_21_14_0_10_37_14</name>
    <dbReference type="NCBI Taxonomy" id="1974561"/>
    <lineage>
        <taxon>Bacteria</taxon>
        <taxon>Candidatus Falkowiibacteriota</taxon>
    </lineage>
</organism>
<sequence>MVWFYKISAWLRDNWHYPLIWMVAIIFFLGVSVYNYLGQANNFVKWTSPDETANYQLAKQYGQNNKLMFLEKYNLIASGVVQPRSLTSDGIWLKPVSFLGLPVFYGWLSRIFGTGALPYMTPAFAAIGLLLYYGLIRRIFDKSVALEATLLLAVFPIYVYYSAHSFFHNTLFVVMCLAGLYFGVRALDRGAWSWLAVIISGSATALAVATRTSELLWLLPVGLMLFIFYGRRLGWYRCLLWLIALFISYSPFLYNNLVLYGGFFSSGYPQMDKAITTIALSSAGLVSSVVSVQKINLITQYWNSLVGGIFHFGFRPEHSLKMVYYYFWRTFPWLMYLTAFGIIYFAFGFKNRAKKHLAYFLSMVVLSLILIFYYGSWIFYDNPDPNSFTIGNSYTRYWLPIYLGLLPLAALALNKLIKVLVWPKVTMLLRIGVFGVIMALSLSLVVYGSEEGLAASYYRLRASQTEYDQVLALTENDSVIISRYHDKLLWPERRVIVGLFTDANMNEIYARLAEYIPVYYYNFSLKESDLDYLNLRPLAEVGLNISKVKEVTADFTLYKLSLTDNLIK</sequence>
<dbReference type="PANTHER" id="PTHR33908:SF11">
    <property type="entry name" value="MEMBRANE PROTEIN"/>
    <property type="match status" value="1"/>
</dbReference>
<keyword evidence="4" id="KW-0808">Transferase</keyword>
<keyword evidence="2" id="KW-1003">Cell membrane</keyword>
<feature type="transmembrane region" description="Helical" evidence="8">
    <location>
        <begin position="15"/>
        <end position="37"/>
    </location>
</feature>
<feature type="transmembrane region" description="Helical" evidence="8">
    <location>
        <begin position="326"/>
        <end position="347"/>
    </location>
</feature>
<evidence type="ECO:0000256" key="7">
    <source>
        <dbReference type="ARBA" id="ARBA00023136"/>
    </source>
</evidence>
<dbReference type="AlphaFoldDB" id="A0A2M6WU49"/>
<dbReference type="GO" id="GO:0016763">
    <property type="term" value="F:pentosyltransferase activity"/>
    <property type="evidence" value="ECO:0007669"/>
    <property type="project" value="TreeGrafter"/>
</dbReference>
<evidence type="ECO:0000256" key="8">
    <source>
        <dbReference type="SAM" id="Phobius"/>
    </source>
</evidence>
<dbReference type="GO" id="GO:0009103">
    <property type="term" value="P:lipopolysaccharide biosynthetic process"/>
    <property type="evidence" value="ECO:0007669"/>
    <property type="project" value="UniProtKB-ARBA"/>
</dbReference>
<feature type="transmembrane region" description="Helical" evidence="8">
    <location>
        <begin position="359"/>
        <end position="377"/>
    </location>
</feature>
<protein>
    <recommendedName>
        <fullName evidence="9">Glycosyltransferase RgtA/B/C/D-like domain-containing protein</fullName>
    </recommendedName>
</protein>
<comment type="subcellular location">
    <subcellularLocation>
        <location evidence="1">Cell membrane</location>
        <topology evidence="1">Multi-pass membrane protein</topology>
    </subcellularLocation>
</comment>
<feature type="transmembrane region" description="Helical" evidence="8">
    <location>
        <begin position="191"/>
        <end position="209"/>
    </location>
</feature>
<name>A0A2M6WU49_9BACT</name>
<dbReference type="EMBL" id="PFAM01000008">
    <property type="protein sequence ID" value="PIT96323.1"/>
    <property type="molecule type" value="Genomic_DNA"/>
</dbReference>
<feature type="transmembrane region" description="Helical" evidence="8">
    <location>
        <begin position="166"/>
        <end position="184"/>
    </location>
</feature>
<feature type="transmembrane region" description="Helical" evidence="8">
    <location>
        <begin position="238"/>
        <end position="254"/>
    </location>
</feature>
<dbReference type="InterPro" id="IPR050297">
    <property type="entry name" value="LipidA_mod_glycosyltrf_83"/>
</dbReference>
<comment type="caution">
    <text evidence="10">The sequence shown here is derived from an EMBL/GenBank/DDBJ whole genome shotgun (WGS) entry which is preliminary data.</text>
</comment>
<dbReference type="PANTHER" id="PTHR33908">
    <property type="entry name" value="MANNOSYLTRANSFERASE YKCB-RELATED"/>
    <property type="match status" value="1"/>
</dbReference>
<evidence type="ECO:0000256" key="6">
    <source>
        <dbReference type="ARBA" id="ARBA00022989"/>
    </source>
</evidence>
<evidence type="ECO:0000313" key="10">
    <source>
        <dbReference type="EMBL" id="PIT96323.1"/>
    </source>
</evidence>
<gene>
    <name evidence="10" type="ORF">COT94_01360</name>
</gene>
<feature type="transmembrane region" description="Helical" evidence="8">
    <location>
        <begin position="215"/>
        <end position="231"/>
    </location>
</feature>
<dbReference type="InterPro" id="IPR038731">
    <property type="entry name" value="RgtA/B/C-like"/>
</dbReference>
<keyword evidence="7 8" id="KW-0472">Membrane</keyword>
<feature type="domain" description="Glycosyltransferase RgtA/B/C/D-like" evidence="9">
    <location>
        <begin position="110"/>
        <end position="247"/>
    </location>
</feature>
<dbReference type="GO" id="GO:0005886">
    <property type="term" value="C:plasma membrane"/>
    <property type="evidence" value="ECO:0007669"/>
    <property type="project" value="UniProtKB-SubCell"/>
</dbReference>
<keyword evidence="3" id="KW-0328">Glycosyltransferase</keyword>
<dbReference type="Pfam" id="PF13231">
    <property type="entry name" value="PMT_2"/>
    <property type="match status" value="1"/>
</dbReference>
<evidence type="ECO:0000256" key="2">
    <source>
        <dbReference type="ARBA" id="ARBA00022475"/>
    </source>
</evidence>
<evidence type="ECO:0000256" key="4">
    <source>
        <dbReference type="ARBA" id="ARBA00022679"/>
    </source>
</evidence>
<feature type="transmembrane region" description="Helical" evidence="8">
    <location>
        <begin position="297"/>
        <end position="314"/>
    </location>
</feature>
<accession>A0A2M6WU49</accession>